<organism evidence="6 7">
    <name type="scientific">Ephemerocybe angulata</name>
    <dbReference type="NCBI Taxonomy" id="980116"/>
    <lineage>
        <taxon>Eukaryota</taxon>
        <taxon>Fungi</taxon>
        <taxon>Dikarya</taxon>
        <taxon>Basidiomycota</taxon>
        <taxon>Agaricomycotina</taxon>
        <taxon>Agaricomycetes</taxon>
        <taxon>Agaricomycetidae</taxon>
        <taxon>Agaricales</taxon>
        <taxon>Agaricineae</taxon>
        <taxon>Psathyrellaceae</taxon>
        <taxon>Ephemerocybe</taxon>
    </lineage>
</organism>
<dbReference type="PROSITE" id="PS01360">
    <property type="entry name" value="ZF_MYND_1"/>
    <property type="match status" value="1"/>
</dbReference>
<sequence>MSDSEYYPECGMCFEAPGKQVCSGCHKARYCSRSCQERAWEIHIFKCNTTRKPKSYQLLVRDIAEDCISTNRKVLRDWGFDRCKTEREITYLFNVYVGTYKILDIPMKTLDQWRRSGVLFEELKKIHDGMPEEARGAYLPWLMKNKHILDPSPP</sequence>
<dbReference type="PROSITE" id="PS50865">
    <property type="entry name" value="ZF_MYND_2"/>
    <property type="match status" value="1"/>
</dbReference>
<evidence type="ECO:0000313" key="6">
    <source>
        <dbReference type="EMBL" id="KAF5337079.1"/>
    </source>
</evidence>
<evidence type="ECO:0000259" key="5">
    <source>
        <dbReference type="PROSITE" id="PS50865"/>
    </source>
</evidence>
<proteinExistence type="predicted"/>
<keyword evidence="3" id="KW-0862">Zinc</keyword>
<evidence type="ECO:0000256" key="1">
    <source>
        <dbReference type="ARBA" id="ARBA00022723"/>
    </source>
</evidence>
<dbReference type="Gene3D" id="6.10.140.2220">
    <property type="match status" value="1"/>
</dbReference>
<evidence type="ECO:0000256" key="2">
    <source>
        <dbReference type="ARBA" id="ARBA00022771"/>
    </source>
</evidence>
<dbReference type="GO" id="GO:0008270">
    <property type="term" value="F:zinc ion binding"/>
    <property type="evidence" value="ECO:0007669"/>
    <property type="project" value="UniProtKB-KW"/>
</dbReference>
<evidence type="ECO:0000256" key="4">
    <source>
        <dbReference type="PROSITE-ProRule" id="PRU00134"/>
    </source>
</evidence>
<dbReference type="Pfam" id="PF01753">
    <property type="entry name" value="zf-MYND"/>
    <property type="match status" value="1"/>
</dbReference>
<protein>
    <recommendedName>
        <fullName evidence="5">MYND-type domain-containing protein</fullName>
    </recommendedName>
</protein>
<dbReference type="InterPro" id="IPR002893">
    <property type="entry name" value="Znf_MYND"/>
</dbReference>
<feature type="domain" description="MYND-type" evidence="5">
    <location>
        <begin position="10"/>
        <end position="47"/>
    </location>
</feature>
<dbReference type="EMBL" id="JAACJK010000057">
    <property type="protein sequence ID" value="KAF5337079.1"/>
    <property type="molecule type" value="Genomic_DNA"/>
</dbReference>
<keyword evidence="1" id="KW-0479">Metal-binding</keyword>
<accession>A0A8H5FHL5</accession>
<dbReference type="SUPFAM" id="SSF144232">
    <property type="entry name" value="HIT/MYND zinc finger-like"/>
    <property type="match status" value="1"/>
</dbReference>
<gene>
    <name evidence="6" type="ORF">D9611_003137</name>
</gene>
<dbReference type="OrthoDB" id="4851849at2759"/>
<dbReference type="Proteomes" id="UP000541558">
    <property type="component" value="Unassembled WGS sequence"/>
</dbReference>
<keyword evidence="2 4" id="KW-0863">Zinc-finger</keyword>
<keyword evidence="7" id="KW-1185">Reference proteome</keyword>
<evidence type="ECO:0000313" key="7">
    <source>
        <dbReference type="Proteomes" id="UP000541558"/>
    </source>
</evidence>
<dbReference type="AlphaFoldDB" id="A0A8H5FHL5"/>
<name>A0A8H5FHL5_9AGAR</name>
<evidence type="ECO:0000256" key="3">
    <source>
        <dbReference type="ARBA" id="ARBA00022833"/>
    </source>
</evidence>
<reference evidence="6 7" key="1">
    <citation type="journal article" date="2020" name="ISME J.">
        <title>Uncovering the hidden diversity of litter-decomposition mechanisms in mushroom-forming fungi.</title>
        <authorList>
            <person name="Floudas D."/>
            <person name="Bentzer J."/>
            <person name="Ahren D."/>
            <person name="Johansson T."/>
            <person name="Persson P."/>
            <person name="Tunlid A."/>
        </authorList>
    </citation>
    <scope>NUCLEOTIDE SEQUENCE [LARGE SCALE GENOMIC DNA]</scope>
    <source>
        <strain evidence="6 7">CBS 175.51</strain>
    </source>
</reference>
<comment type="caution">
    <text evidence="6">The sequence shown here is derived from an EMBL/GenBank/DDBJ whole genome shotgun (WGS) entry which is preliminary data.</text>
</comment>